<comment type="caution">
    <text evidence="3">The sequence shown here is derived from an EMBL/GenBank/DDBJ whole genome shotgun (WGS) entry which is preliminary data.</text>
</comment>
<feature type="transmembrane region" description="Helical" evidence="2">
    <location>
        <begin position="730"/>
        <end position="749"/>
    </location>
</feature>
<evidence type="ECO:0000313" key="4">
    <source>
        <dbReference type="EMBL" id="MCK0089158.1"/>
    </source>
</evidence>
<accession>A0AAW5EY49</accession>
<keyword evidence="2" id="KW-0472">Membrane</keyword>
<organism evidence="3 5">
    <name type="scientific">Clostridium symbiosum</name>
    <name type="common">Bacteroides symbiosus</name>
    <dbReference type="NCBI Taxonomy" id="1512"/>
    <lineage>
        <taxon>Bacteria</taxon>
        <taxon>Bacillati</taxon>
        <taxon>Bacillota</taxon>
        <taxon>Clostridia</taxon>
        <taxon>Lachnospirales</taxon>
        <taxon>Lachnospiraceae</taxon>
        <taxon>Otoolea</taxon>
    </lineage>
</organism>
<dbReference type="Proteomes" id="UP001203136">
    <property type="component" value="Unassembled WGS sequence"/>
</dbReference>
<protein>
    <submittedName>
        <fullName evidence="3">Uncharacterized protein</fullName>
    </submittedName>
</protein>
<evidence type="ECO:0000313" key="5">
    <source>
        <dbReference type="Proteomes" id="UP001203136"/>
    </source>
</evidence>
<keyword evidence="1" id="KW-0175">Coiled coil</keyword>
<sequence>MAAGGTDGSLKFDTKINTDGFEEGTGSLLKAAEKLTAAIDNLSTKMDKAFSSSGSAAAATARQVDEVAESARKTREEMERLQKEKAATFTGTITNNNAPASTIPDDGKRYNIYGQDVDAMIAKNRELEESARQASATVTAETQKEENSVVGLKDSLLIAVESFKHFPDNIVAIFQRAGASMDSARTKARTLQDEVDRYQDALYYAEQKGLGLGDPEYDKAYKGLALAKKAAEAYKKSLIGVDNTQKKAGKSASKMSGSMKRMRKEAIPLTKSVLKLSNMFKLMLIRMSLRAAIKSAQEGFQNLARYSDETNKSISLLMSANTRLNNSFATAFAPLLQVAAPALKQMIDLLSTGATYAGQFIAALTGKSTFVKAVDVEEDYAGSLKETNDELKEKEKATKKLAFAFDDLIQAQGGKVDTDAYKSPTPDQMFETVEVEADIKDFAETVKGVLSGLFDPMRKSWDENGATVVSAAEFALGRLKNLGNDVGQSFMTVWEKEGYGKAITDDVLISVSNLLYTVGNLADGLDQAWKSGDTGLLIMRHLGDLLLEVTGFFRDATGEIKIWSATLDFSPLLKSFDGILVSSRPIVSKIGDILLWLLKDVLLPLAKWGLENGLPAAFDLIAAALDAFDAVLEALKPLAIWLWEEFLQPFGKWTGEVFIKAIEKIVEWLKKFSGWISENQELVEIMATVILGFFAAFKFVEFVTGVKNMLTVLPNLIGTLGGLIGKLDPLTLLLGLIITSAALVAQAWDKMTPEEKLATKIIAVAGAVGLLAIALGSIMMNPTMKAMGFIVAAAAGITLGGIAISALTRGSSASEYSSRASSYIGQGYNLATQAIPRLATGTVVPPRAGEFAAILGDNNRETEVVSPLSTIEQALDNVMAKYMGGDGGNRQIEVNMYLDRQRLGRVVYKLNNEQKQRVGVRLVTEG</sequence>
<dbReference type="EMBL" id="JAINVB010000002">
    <property type="protein sequence ID" value="MCK0089158.1"/>
    <property type="molecule type" value="Genomic_DNA"/>
</dbReference>
<dbReference type="AlphaFoldDB" id="A0AAW5EY49"/>
<evidence type="ECO:0000313" key="3">
    <source>
        <dbReference type="EMBL" id="MCK0085234.1"/>
    </source>
</evidence>
<gene>
    <name evidence="3" type="ORF">K5I21_04990</name>
    <name evidence="4" type="ORF">K5I21_25460</name>
</gene>
<feature type="coiled-coil region" evidence="1">
    <location>
        <begin position="117"/>
        <end position="144"/>
    </location>
</feature>
<evidence type="ECO:0000256" key="1">
    <source>
        <dbReference type="SAM" id="Coils"/>
    </source>
</evidence>
<evidence type="ECO:0000256" key="2">
    <source>
        <dbReference type="SAM" id="Phobius"/>
    </source>
</evidence>
<name>A0AAW5EY49_CLOSY</name>
<proteinExistence type="predicted"/>
<feature type="transmembrane region" description="Helical" evidence="2">
    <location>
        <begin position="786"/>
        <end position="807"/>
    </location>
</feature>
<keyword evidence="2" id="KW-1133">Transmembrane helix</keyword>
<feature type="transmembrane region" description="Helical" evidence="2">
    <location>
        <begin position="707"/>
        <end position="724"/>
    </location>
</feature>
<feature type="transmembrane region" description="Helical" evidence="2">
    <location>
        <begin position="761"/>
        <end position="780"/>
    </location>
</feature>
<keyword evidence="2" id="KW-0812">Transmembrane</keyword>
<dbReference type="EMBL" id="JAINVB010000001">
    <property type="protein sequence ID" value="MCK0085234.1"/>
    <property type="molecule type" value="Genomic_DNA"/>
</dbReference>
<reference evidence="3" key="1">
    <citation type="journal article" date="2022" name="Cell Host Microbe">
        <title>Colonization of the live biotherapeutic product VE303 and modulation of the microbiota and metabolites in healthy volunteers.</title>
        <authorList>
            <person name="Dsouza M."/>
            <person name="Menon R."/>
            <person name="Crossette E."/>
            <person name="Bhattarai S.K."/>
            <person name="Schneider J."/>
            <person name="Kim Y.G."/>
            <person name="Reddy S."/>
            <person name="Caballero S."/>
            <person name="Felix C."/>
            <person name="Cornacchione L."/>
            <person name="Hendrickson J."/>
            <person name="Watson A.R."/>
            <person name="Minot S.S."/>
            <person name="Greenfield N."/>
            <person name="Schopf L."/>
            <person name="Szabady R."/>
            <person name="Patarroyo J."/>
            <person name="Smith W."/>
            <person name="Harrison P."/>
            <person name="Kuijper E.J."/>
            <person name="Kelly C.P."/>
            <person name="Olle B."/>
            <person name="Bobilev D."/>
            <person name="Silber J.L."/>
            <person name="Bucci V."/>
            <person name="Roberts B."/>
            <person name="Faith J."/>
            <person name="Norman J.M."/>
        </authorList>
    </citation>
    <scope>NUCLEOTIDE SEQUENCE</scope>
    <source>
        <strain evidence="3">VE303-04</strain>
    </source>
</reference>
<dbReference type="RefSeq" id="WP_024739765.1">
    <property type="nucleotide sequence ID" value="NZ_JAINVB010000001.1"/>
</dbReference>